<gene>
    <name evidence="2" type="ordered locus">MYSTI_04165</name>
</gene>
<sequence length="155" mass="17797">MPTSPLQELLDEVIASHFPNAPATPEQIAAFEARAGWRLDDELRAFYLRCDGATLFDPRPDEKFRILSLDEIQPARVAKHRPDDESGGAASWWTLVYLQDSDYNLLDVARPAPYPILDAFHESYPLDVVEIAPSFGEWLERTLRSNNQLWWLQKD</sequence>
<evidence type="ECO:0000259" key="1">
    <source>
        <dbReference type="SMART" id="SM00860"/>
    </source>
</evidence>
<protein>
    <recommendedName>
        <fullName evidence="1">Knr4/Smi1-like domain-containing protein</fullName>
    </recommendedName>
</protein>
<organism evidence="2 3">
    <name type="scientific">Myxococcus stipitatus (strain DSM 14675 / JCM 12634 / Mx s8)</name>
    <dbReference type="NCBI Taxonomy" id="1278073"/>
    <lineage>
        <taxon>Bacteria</taxon>
        <taxon>Pseudomonadati</taxon>
        <taxon>Myxococcota</taxon>
        <taxon>Myxococcia</taxon>
        <taxon>Myxococcales</taxon>
        <taxon>Cystobacterineae</taxon>
        <taxon>Myxococcaceae</taxon>
        <taxon>Myxococcus</taxon>
    </lineage>
</organism>
<name>L7UC81_MYXSD</name>
<reference evidence="2 3" key="1">
    <citation type="journal article" date="2013" name="Genome Announc.">
        <title>Complete genome sequence of Myxococcus stipitatus strain DSM 14675, a fruiting myxobacterium.</title>
        <authorList>
            <person name="Huntley S."/>
            <person name="Kneip S."/>
            <person name="Treuner-Lange A."/>
            <person name="Sogaard-Andersen L."/>
        </authorList>
    </citation>
    <scope>NUCLEOTIDE SEQUENCE [LARGE SCALE GENOMIC DNA]</scope>
    <source>
        <strain evidence="3">DSM 14675 / JCM 12634 / Mx s8</strain>
    </source>
</reference>
<dbReference type="PATRIC" id="fig|1278073.3.peg.4237"/>
<dbReference type="RefSeq" id="WP_015349725.1">
    <property type="nucleotide sequence ID" value="NC_020126.1"/>
</dbReference>
<evidence type="ECO:0000313" key="2">
    <source>
        <dbReference type="EMBL" id="AGC45465.1"/>
    </source>
</evidence>
<feature type="domain" description="Knr4/Smi1-like" evidence="1">
    <location>
        <begin position="22"/>
        <end position="141"/>
    </location>
</feature>
<dbReference type="KEGG" id="msd:MYSTI_04165"/>
<dbReference type="InterPro" id="IPR037883">
    <property type="entry name" value="Knr4/Smi1-like_sf"/>
</dbReference>
<dbReference type="Pfam" id="PF09346">
    <property type="entry name" value="SMI1_KNR4"/>
    <property type="match status" value="1"/>
</dbReference>
<proteinExistence type="predicted"/>
<dbReference type="Gene3D" id="3.40.1580.10">
    <property type="entry name" value="SMI1/KNR4-like"/>
    <property type="match status" value="1"/>
</dbReference>
<keyword evidence="3" id="KW-1185">Reference proteome</keyword>
<dbReference type="Proteomes" id="UP000011131">
    <property type="component" value="Chromosome"/>
</dbReference>
<dbReference type="SMART" id="SM00860">
    <property type="entry name" value="SMI1_KNR4"/>
    <property type="match status" value="1"/>
</dbReference>
<dbReference type="AlphaFoldDB" id="L7UC81"/>
<dbReference type="InterPro" id="IPR018958">
    <property type="entry name" value="Knr4/Smi1-like_dom"/>
</dbReference>
<accession>L7UC81</accession>
<dbReference type="HOGENOM" id="CLU_1738538_0_0_7"/>
<dbReference type="SUPFAM" id="SSF160631">
    <property type="entry name" value="SMI1/KNR4-like"/>
    <property type="match status" value="1"/>
</dbReference>
<evidence type="ECO:0000313" key="3">
    <source>
        <dbReference type="Proteomes" id="UP000011131"/>
    </source>
</evidence>
<dbReference type="OrthoDB" id="5505403at2"/>
<dbReference type="EMBL" id="CP004025">
    <property type="protein sequence ID" value="AGC45465.1"/>
    <property type="molecule type" value="Genomic_DNA"/>
</dbReference>